<sequence>MAFAHSLEYIEGKKKSLIFTQDKILSTDGEGVPELIISYIIMGKVKHIDKERERIVPELKKLLLLFKEKYKNKNLAHVSEFQEFKQEIDNLFGEEGKTVDQRLKGSFF</sequence>
<name>X1ARS0_9ZZZZ</name>
<accession>X1ARS0</accession>
<comment type="caution">
    <text evidence="1">The sequence shown here is derived from an EMBL/GenBank/DDBJ whole genome shotgun (WGS) entry which is preliminary data.</text>
</comment>
<dbReference type="AlphaFoldDB" id="X1ARS0"/>
<proteinExistence type="predicted"/>
<gene>
    <name evidence="1" type="ORF">S01H4_22174</name>
</gene>
<organism evidence="1">
    <name type="scientific">marine sediment metagenome</name>
    <dbReference type="NCBI Taxonomy" id="412755"/>
    <lineage>
        <taxon>unclassified sequences</taxon>
        <taxon>metagenomes</taxon>
        <taxon>ecological metagenomes</taxon>
    </lineage>
</organism>
<reference evidence="1" key="1">
    <citation type="journal article" date="2014" name="Front. Microbiol.">
        <title>High frequency of phylogenetically diverse reductive dehalogenase-homologous genes in deep subseafloor sedimentary metagenomes.</title>
        <authorList>
            <person name="Kawai M."/>
            <person name="Futagami T."/>
            <person name="Toyoda A."/>
            <person name="Takaki Y."/>
            <person name="Nishi S."/>
            <person name="Hori S."/>
            <person name="Arai W."/>
            <person name="Tsubouchi T."/>
            <person name="Morono Y."/>
            <person name="Uchiyama I."/>
            <person name="Ito T."/>
            <person name="Fujiyama A."/>
            <person name="Inagaki F."/>
            <person name="Takami H."/>
        </authorList>
    </citation>
    <scope>NUCLEOTIDE SEQUENCE</scope>
    <source>
        <strain evidence="1">Expedition CK06-06</strain>
    </source>
</reference>
<evidence type="ECO:0000313" key="1">
    <source>
        <dbReference type="EMBL" id="GAG85415.1"/>
    </source>
</evidence>
<protein>
    <submittedName>
        <fullName evidence="1">Uncharacterized protein</fullName>
    </submittedName>
</protein>
<dbReference type="EMBL" id="BART01010123">
    <property type="protein sequence ID" value="GAG85415.1"/>
    <property type="molecule type" value="Genomic_DNA"/>
</dbReference>